<dbReference type="AlphaFoldDB" id="A0A6A5VRE7"/>
<proteinExistence type="predicted"/>
<accession>A0A6A5VRE7</accession>
<dbReference type="EMBL" id="ML976658">
    <property type="protein sequence ID" value="KAF1979149.1"/>
    <property type="molecule type" value="Genomic_DNA"/>
</dbReference>
<reference evidence="1" key="1">
    <citation type="journal article" date="2020" name="Stud. Mycol.">
        <title>101 Dothideomycetes genomes: a test case for predicting lifestyles and emergence of pathogens.</title>
        <authorList>
            <person name="Haridas S."/>
            <person name="Albert R."/>
            <person name="Binder M."/>
            <person name="Bloem J."/>
            <person name="Labutti K."/>
            <person name="Salamov A."/>
            <person name="Andreopoulos B."/>
            <person name="Baker S."/>
            <person name="Barry K."/>
            <person name="Bills G."/>
            <person name="Bluhm B."/>
            <person name="Cannon C."/>
            <person name="Castanera R."/>
            <person name="Culley D."/>
            <person name="Daum C."/>
            <person name="Ezra D."/>
            <person name="Gonzalez J."/>
            <person name="Henrissat B."/>
            <person name="Kuo A."/>
            <person name="Liang C."/>
            <person name="Lipzen A."/>
            <person name="Lutzoni F."/>
            <person name="Magnuson J."/>
            <person name="Mondo S."/>
            <person name="Nolan M."/>
            <person name="Ohm R."/>
            <person name="Pangilinan J."/>
            <person name="Park H.-J."/>
            <person name="Ramirez L."/>
            <person name="Alfaro M."/>
            <person name="Sun H."/>
            <person name="Tritt A."/>
            <person name="Yoshinaga Y."/>
            <person name="Zwiers L.-H."/>
            <person name="Turgeon B."/>
            <person name="Goodwin S."/>
            <person name="Spatafora J."/>
            <person name="Crous P."/>
            <person name="Grigoriev I."/>
        </authorList>
    </citation>
    <scope>NUCLEOTIDE SEQUENCE</scope>
    <source>
        <strain evidence="1">CBS 107.79</strain>
    </source>
</reference>
<dbReference type="OrthoDB" id="3437405at2759"/>
<keyword evidence="2" id="KW-1185">Reference proteome</keyword>
<sequence>MVARTHAFFLKSVKTKIANARAEYLAAVDEKETSIVVLKLRGYSGFTSSPSHSKVVRLLVQTSLSMGIRQELVAQQPSPIAARHADDPRALYTDRSIVCAMFHEIDDGHDAVRLIHRGELKVLQREPWISIIHSRAEWSRTHGGPPDRKSGFAGYMLTHKPTQEGWETFLSKLYADLDQSGQGVEGYDTVEQSMDIHWIHGENHGIPQDDVEAARR</sequence>
<evidence type="ECO:0000313" key="1">
    <source>
        <dbReference type="EMBL" id="KAF1979149.1"/>
    </source>
</evidence>
<gene>
    <name evidence="1" type="ORF">BU23DRAFT_563379</name>
</gene>
<dbReference type="Proteomes" id="UP000800036">
    <property type="component" value="Unassembled WGS sequence"/>
</dbReference>
<organism evidence="1 2">
    <name type="scientific">Bimuria novae-zelandiae CBS 107.79</name>
    <dbReference type="NCBI Taxonomy" id="1447943"/>
    <lineage>
        <taxon>Eukaryota</taxon>
        <taxon>Fungi</taxon>
        <taxon>Dikarya</taxon>
        <taxon>Ascomycota</taxon>
        <taxon>Pezizomycotina</taxon>
        <taxon>Dothideomycetes</taxon>
        <taxon>Pleosporomycetidae</taxon>
        <taxon>Pleosporales</taxon>
        <taxon>Massarineae</taxon>
        <taxon>Didymosphaeriaceae</taxon>
        <taxon>Bimuria</taxon>
    </lineage>
</organism>
<protein>
    <submittedName>
        <fullName evidence="1">Uncharacterized protein</fullName>
    </submittedName>
</protein>
<name>A0A6A5VRE7_9PLEO</name>
<evidence type="ECO:0000313" key="2">
    <source>
        <dbReference type="Proteomes" id="UP000800036"/>
    </source>
</evidence>